<organism evidence="2 3">
    <name type="scientific">Aliiroseovarius crassostreae</name>
    <dbReference type="NCBI Taxonomy" id="154981"/>
    <lineage>
        <taxon>Bacteria</taxon>
        <taxon>Pseudomonadati</taxon>
        <taxon>Pseudomonadota</taxon>
        <taxon>Alphaproteobacteria</taxon>
        <taxon>Rhodobacterales</taxon>
        <taxon>Paracoccaceae</taxon>
        <taxon>Aliiroseovarius</taxon>
    </lineage>
</organism>
<evidence type="ECO:0000313" key="2">
    <source>
        <dbReference type="EMBL" id="UWP95724.1"/>
    </source>
</evidence>
<feature type="transmembrane region" description="Helical" evidence="1">
    <location>
        <begin position="156"/>
        <end position="176"/>
    </location>
</feature>
<reference evidence="2" key="1">
    <citation type="submission" date="2021-08" db="EMBL/GenBank/DDBJ databases">
        <authorList>
            <person name="Nwanade C."/>
            <person name="Wang M."/>
            <person name="Masoudi A."/>
            <person name="Yu Z."/>
            <person name="Liu J."/>
        </authorList>
    </citation>
    <scope>NUCLEOTIDE SEQUENCE</scope>
    <source>
        <strain evidence="2">S056</strain>
    </source>
</reference>
<gene>
    <name evidence="2" type="ORF">K3X48_01575</name>
</gene>
<protein>
    <submittedName>
        <fullName evidence="2">Uncharacterized protein</fullName>
    </submittedName>
</protein>
<evidence type="ECO:0000256" key="1">
    <source>
        <dbReference type="SAM" id="Phobius"/>
    </source>
</evidence>
<feature type="transmembrane region" description="Helical" evidence="1">
    <location>
        <begin position="14"/>
        <end position="33"/>
    </location>
</feature>
<feature type="transmembrane region" description="Helical" evidence="1">
    <location>
        <begin position="71"/>
        <end position="94"/>
    </location>
</feature>
<accession>A0A9Q9H8W3</accession>
<sequence>MIDEKLKVWSSKYWWLRGVLFALSFTALVTSVLDWEKYELLSGIHAIIVAWNFLTGSIANSVKLHIPFVPLNGNIISALVVLFSLTIPSLVLEFAPNQSAMYKLRFVAYSFFIIAAMLLWGAHIFDSYTNPVVALLMLTPLTVPQLTKILGKSSSYAKGIASVIVALFTFEALFILSGPSFKKKVVGFICEYTPENGLNCKTDTSN</sequence>
<evidence type="ECO:0000313" key="3">
    <source>
        <dbReference type="Proteomes" id="UP001057991"/>
    </source>
</evidence>
<feature type="transmembrane region" description="Helical" evidence="1">
    <location>
        <begin position="40"/>
        <end position="59"/>
    </location>
</feature>
<dbReference type="Proteomes" id="UP001057991">
    <property type="component" value="Chromosome"/>
</dbReference>
<feature type="transmembrane region" description="Helical" evidence="1">
    <location>
        <begin position="106"/>
        <end position="125"/>
    </location>
</feature>
<keyword evidence="1" id="KW-0472">Membrane</keyword>
<name>A0A9Q9H8W3_9RHOB</name>
<proteinExistence type="predicted"/>
<keyword evidence="1" id="KW-1133">Transmembrane helix</keyword>
<keyword evidence="1" id="KW-0812">Transmembrane</keyword>
<dbReference type="EMBL" id="CP080776">
    <property type="protein sequence ID" value="UWP95724.1"/>
    <property type="molecule type" value="Genomic_DNA"/>
</dbReference>
<dbReference type="AlphaFoldDB" id="A0A9Q9H8W3"/>
<dbReference type="RefSeq" id="WP_259806204.1">
    <property type="nucleotide sequence ID" value="NZ_CP080776.1"/>
</dbReference>